<dbReference type="OrthoDB" id="74240at2759"/>
<gene>
    <name evidence="2" type="ORF">EI97DRAFT_8518</name>
</gene>
<reference evidence="2" key="1">
    <citation type="journal article" date="2020" name="Stud. Mycol.">
        <title>101 Dothideomycetes genomes: a test case for predicting lifestyles and emergence of pathogens.</title>
        <authorList>
            <person name="Haridas S."/>
            <person name="Albert R."/>
            <person name="Binder M."/>
            <person name="Bloem J."/>
            <person name="Labutti K."/>
            <person name="Salamov A."/>
            <person name="Andreopoulos B."/>
            <person name="Baker S."/>
            <person name="Barry K."/>
            <person name="Bills G."/>
            <person name="Bluhm B."/>
            <person name="Cannon C."/>
            <person name="Castanera R."/>
            <person name="Culley D."/>
            <person name="Daum C."/>
            <person name="Ezra D."/>
            <person name="Gonzalez J."/>
            <person name="Henrissat B."/>
            <person name="Kuo A."/>
            <person name="Liang C."/>
            <person name="Lipzen A."/>
            <person name="Lutzoni F."/>
            <person name="Magnuson J."/>
            <person name="Mondo S."/>
            <person name="Nolan M."/>
            <person name="Ohm R."/>
            <person name="Pangilinan J."/>
            <person name="Park H.-J."/>
            <person name="Ramirez L."/>
            <person name="Alfaro M."/>
            <person name="Sun H."/>
            <person name="Tritt A."/>
            <person name="Yoshinaga Y."/>
            <person name="Zwiers L.-H."/>
            <person name="Turgeon B."/>
            <person name="Goodwin S."/>
            <person name="Spatafora J."/>
            <person name="Crous P."/>
            <person name="Grigoriev I."/>
        </authorList>
    </citation>
    <scope>NUCLEOTIDE SEQUENCE</scope>
    <source>
        <strain evidence="2">CBS 379.55</strain>
    </source>
</reference>
<name>A0A6A6JXK0_WESOR</name>
<dbReference type="InterPro" id="IPR008011">
    <property type="entry name" value="Complex1_LYR_dom"/>
</dbReference>
<organism evidence="2 3">
    <name type="scientific">Westerdykella ornata</name>
    <dbReference type="NCBI Taxonomy" id="318751"/>
    <lineage>
        <taxon>Eukaryota</taxon>
        <taxon>Fungi</taxon>
        <taxon>Dikarya</taxon>
        <taxon>Ascomycota</taxon>
        <taxon>Pezizomycotina</taxon>
        <taxon>Dothideomycetes</taxon>
        <taxon>Pleosporomycetidae</taxon>
        <taxon>Pleosporales</taxon>
        <taxon>Sporormiaceae</taxon>
        <taxon>Westerdykella</taxon>
    </lineage>
</organism>
<dbReference type="EMBL" id="ML986484">
    <property type="protein sequence ID" value="KAF2280793.1"/>
    <property type="molecule type" value="Genomic_DNA"/>
</dbReference>
<evidence type="ECO:0000313" key="3">
    <source>
        <dbReference type="Proteomes" id="UP000800097"/>
    </source>
</evidence>
<dbReference type="RefSeq" id="XP_033658330.1">
    <property type="nucleotide sequence ID" value="XM_033803152.1"/>
</dbReference>
<evidence type="ECO:0000259" key="1">
    <source>
        <dbReference type="Pfam" id="PF05347"/>
    </source>
</evidence>
<dbReference type="Proteomes" id="UP000800097">
    <property type="component" value="Unassembled WGS sequence"/>
</dbReference>
<sequence length="197" mass="22595">MMRQYATIATKAASRLQKRGKSPLSLDHFIQRQRALSLWRNILRSTAGISDPGIKRDMRQFARSEFEQHRNVTDLVCNRTLFFDQPLLLILQFPASYSILALAREDAARRNEKLAHQCGSPTVVYEKKAGAPRDHGRFPALVDVLQESRVSWVLGDWRRREKSFIRRGTQGISEEVGNKRRAMKLPILCLDPPPCLV</sequence>
<protein>
    <recommendedName>
        <fullName evidence="1">Complex 1 LYR protein domain-containing protein</fullName>
    </recommendedName>
</protein>
<dbReference type="Pfam" id="PF05347">
    <property type="entry name" value="Complex1_LYR"/>
    <property type="match status" value="1"/>
</dbReference>
<dbReference type="GeneID" id="54556327"/>
<dbReference type="AlphaFoldDB" id="A0A6A6JXK0"/>
<keyword evidence="3" id="KW-1185">Reference proteome</keyword>
<proteinExistence type="predicted"/>
<accession>A0A6A6JXK0</accession>
<feature type="domain" description="Complex 1 LYR protein" evidence="1">
    <location>
        <begin position="33"/>
        <end position="75"/>
    </location>
</feature>
<evidence type="ECO:0000313" key="2">
    <source>
        <dbReference type="EMBL" id="KAF2280793.1"/>
    </source>
</evidence>